<dbReference type="RefSeq" id="WP_002717846.1">
    <property type="nucleotide sequence ID" value="NZ_UFSI01000001.1"/>
</dbReference>
<organism evidence="1 2">
    <name type="scientific">Afipia felis</name>
    <name type="common">Cat scratch disease bacillus</name>
    <dbReference type="NCBI Taxonomy" id="1035"/>
    <lineage>
        <taxon>Bacteria</taxon>
        <taxon>Pseudomonadati</taxon>
        <taxon>Pseudomonadota</taxon>
        <taxon>Alphaproteobacteria</taxon>
        <taxon>Hyphomicrobiales</taxon>
        <taxon>Nitrobacteraceae</taxon>
        <taxon>Afipia</taxon>
    </lineage>
</organism>
<dbReference type="AlphaFoldDB" id="A0A380W297"/>
<name>A0A380W297_AFIFE</name>
<reference evidence="1 2" key="1">
    <citation type="submission" date="2018-06" db="EMBL/GenBank/DDBJ databases">
        <authorList>
            <consortium name="Pathogen Informatics"/>
            <person name="Doyle S."/>
        </authorList>
    </citation>
    <scope>NUCLEOTIDE SEQUENCE [LARGE SCALE GENOMIC DNA]</scope>
    <source>
        <strain evidence="1 2">NCTC12722</strain>
    </source>
</reference>
<dbReference type="Proteomes" id="UP000254343">
    <property type="component" value="Unassembled WGS sequence"/>
</dbReference>
<dbReference type="EMBL" id="UIGB01000001">
    <property type="protein sequence ID" value="SUU83062.1"/>
    <property type="molecule type" value="Genomic_DNA"/>
</dbReference>
<accession>A0A380W297</accession>
<evidence type="ECO:0000313" key="1">
    <source>
        <dbReference type="EMBL" id="SUU83062.1"/>
    </source>
</evidence>
<protein>
    <submittedName>
        <fullName evidence="1">Uncharacterized protein</fullName>
    </submittedName>
</protein>
<sequence>MTRKYKSNLNEILNAIAEDFDMGEAVPERFNPNYLAHEPDYEEPALLFFERAKLNPKHPGHWQFLLLAVANAIHSERTGRKIIWDADKEDRLFRAVVRHRRENKKKNVKQSIEKICVELIEAAPYNQFSKETLQARFNIVLRRKRKEAKAKDASPSLKRDLKFFEPN</sequence>
<gene>
    <name evidence="1" type="ORF">NCTC12722_00222</name>
</gene>
<evidence type="ECO:0000313" key="2">
    <source>
        <dbReference type="Proteomes" id="UP000254343"/>
    </source>
</evidence>
<proteinExistence type="predicted"/>